<dbReference type="InterPro" id="IPR000008">
    <property type="entry name" value="C2_dom"/>
</dbReference>
<feature type="domain" description="C2" evidence="1">
    <location>
        <begin position="1"/>
        <end position="135"/>
    </location>
</feature>
<sequence length="315" mass="35042">MDTTVATARPIDIDLDLSVTIVSAKHLKNVNWRHGQLKPYAVMYLVSDNHTNSGADFHDNNPRFATKPDDAGSICPVWNEKFSFPISGGLINFSTLVIDIFHSKPSETPKPLVGTVRCALRTLLDKTMPIATLELKRPSGRPQGKVRIKFSSQLRPLPQPANLNPRTTEQDYYLNPHSRSYYNTISNPTATTPPENIIREHRTYVSPLPPVSSPYHQYGTYGDSLYGGYYYSTAPVPISSSRMTVIPSSSSSYYQNRASSSYGGPSAPVVDYEQRSTRNGLASVGSVAGAFSGLSLEQGLKYEEDNIEDYRRRYY</sequence>
<name>A0A0K9P5W4_ZOSMR</name>
<dbReference type="OMA" id="PKGSKMG"/>
<dbReference type="Proteomes" id="UP000036987">
    <property type="component" value="Unassembled WGS sequence"/>
</dbReference>
<dbReference type="Gene3D" id="2.60.40.150">
    <property type="entry name" value="C2 domain"/>
    <property type="match status" value="1"/>
</dbReference>
<evidence type="ECO:0000259" key="1">
    <source>
        <dbReference type="PROSITE" id="PS50004"/>
    </source>
</evidence>
<proteinExistence type="predicted"/>
<dbReference type="AlphaFoldDB" id="A0A0K9P5W4"/>
<dbReference type="InterPro" id="IPR044750">
    <property type="entry name" value="C2_SRC2/BAP"/>
</dbReference>
<reference evidence="3" key="1">
    <citation type="journal article" date="2016" name="Nature">
        <title>The genome of the seagrass Zostera marina reveals angiosperm adaptation to the sea.</title>
        <authorList>
            <person name="Olsen J.L."/>
            <person name="Rouze P."/>
            <person name="Verhelst B."/>
            <person name="Lin Y.-C."/>
            <person name="Bayer T."/>
            <person name="Collen J."/>
            <person name="Dattolo E."/>
            <person name="De Paoli E."/>
            <person name="Dittami S."/>
            <person name="Maumus F."/>
            <person name="Michel G."/>
            <person name="Kersting A."/>
            <person name="Lauritano C."/>
            <person name="Lohaus R."/>
            <person name="Toepel M."/>
            <person name="Tonon T."/>
            <person name="Vanneste K."/>
            <person name="Amirebrahimi M."/>
            <person name="Brakel J."/>
            <person name="Bostroem C."/>
            <person name="Chovatia M."/>
            <person name="Grimwood J."/>
            <person name="Jenkins J.W."/>
            <person name="Jueterbock A."/>
            <person name="Mraz A."/>
            <person name="Stam W.T."/>
            <person name="Tice H."/>
            <person name="Bornberg-Bauer E."/>
            <person name="Green P.J."/>
            <person name="Pearson G.A."/>
            <person name="Procaccini G."/>
            <person name="Duarte C.M."/>
            <person name="Schmutz J."/>
            <person name="Reusch T.B.H."/>
            <person name="Van de Peer Y."/>
        </authorList>
    </citation>
    <scope>NUCLEOTIDE SEQUENCE [LARGE SCALE GENOMIC DNA]</scope>
    <source>
        <strain evidence="3">cv. Finnish</strain>
    </source>
</reference>
<dbReference type="InterPro" id="IPR035892">
    <property type="entry name" value="C2_domain_sf"/>
</dbReference>
<dbReference type="PANTHER" id="PTHR32246">
    <property type="entry name" value="INGRESSION PROTEIN FIC1"/>
    <property type="match status" value="1"/>
</dbReference>
<evidence type="ECO:0000313" key="3">
    <source>
        <dbReference type="Proteomes" id="UP000036987"/>
    </source>
</evidence>
<dbReference type="PANTHER" id="PTHR32246:SF68">
    <property type="entry name" value="OS01G0853800 PROTEIN"/>
    <property type="match status" value="1"/>
</dbReference>
<dbReference type="SMART" id="SM00239">
    <property type="entry name" value="C2"/>
    <property type="match status" value="1"/>
</dbReference>
<protein>
    <recommendedName>
        <fullName evidence="1">C2 domain-containing protein</fullName>
    </recommendedName>
</protein>
<dbReference type="Pfam" id="PF00168">
    <property type="entry name" value="C2"/>
    <property type="match status" value="1"/>
</dbReference>
<evidence type="ECO:0000313" key="2">
    <source>
        <dbReference type="EMBL" id="KMZ64408.1"/>
    </source>
</evidence>
<dbReference type="CDD" id="cd04051">
    <property type="entry name" value="C2_SRC2_like"/>
    <property type="match status" value="1"/>
</dbReference>
<comment type="caution">
    <text evidence="2">The sequence shown here is derived from an EMBL/GenBank/DDBJ whole genome shotgun (WGS) entry which is preliminary data.</text>
</comment>
<dbReference type="GO" id="GO:0006952">
    <property type="term" value="P:defense response"/>
    <property type="evidence" value="ECO:0007669"/>
    <property type="project" value="InterPro"/>
</dbReference>
<dbReference type="OrthoDB" id="67700at2759"/>
<accession>A0A0K9P5W4</accession>
<dbReference type="EMBL" id="LFYR01001151">
    <property type="protein sequence ID" value="KMZ64408.1"/>
    <property type="molecule type" value="Genomic_DNA"/>
</dbReference>
<keyword evidence="3" id="KW-1185">Reference proteome</keyword>
<dbReference type="PROSITE" id="PS50004">
    <property type="entry name" value="C2"/>
    <property type="match status" value="1"/>
</dbReference>
<dbReference type="SUPFAM" id="SSF49562">
    <property type="entry name" value="C2 domain (Calcium/lipid-binding domain, CaLB)"/>
    <property type="match status" value="1"/>
</dbReference>
<organism evidence="2 3">
    <name type="scientific">Zostera marina</name>
    <name type="common">Eelgrass</name>
    <dbReference type="NCBI Taxonomy" id="29655"/>
    <lineage>
        <taxon>Eukaryota</taxon>
        <taxon>Viridiplantae</taxon>
        <taxon>Streptophyta</taxon>
        <taxon>Embryophyta</taxon>
        <taxon>Tracheophyta</taxon>
        <taxon>Spermatophyta</taxon>
        <taxon>Magnoliopsida</taxon>
        <taxon>Liliopsida</taxon>
        <taxon>Zosteraceae</taxon>
        <taxon>Zostera</taxon>
    </lineage>
</organism>
<gene>
    <name evidence="2" type="ORF">ZOSMA_36G00100</name>
</gene>